<feature type="binding site" evidence="6">
    <location>
        <begin position="225"/>
        <end position="228"/>
    </location>
    <ligand>
        <name>substrate</name>
    </ligand>
</feature>
<proteinExistence type="inferred from homology"/>
<evidence type="ECO:0000259" key="7">
    <source>
        <dbReference type="Pfam" id="PF01425"/>
    </source>
</evidence>
<gene>
    <name evidence="8" type="ORF">EDS130_LOCUS19515</name>
    <name evidence="9" type="ORF">XAT740_LOCUS29237</name>
</gene>
<comment type="caution">
    <text evidence="8">The sequence shown here is derived from an EMBL/GenBank/DDBJ whole genome shotgun (WGS) entry which is preliminary data.</text>
</comment>
<dbReference type="Proteomes" id="UP000663852">
    <property type="component" value="Unassembled WGS sequence"/>
</dbReference>
<dbReference type="InterPro" id="IPR036928">
    <property type="entry name" value="AS_sf"/>
</dbReference>
<dbReference type="EMBL" id="CAJNOJ010000094">
    <property type="protein sequence ID" value="CAF1091766.1"/>
    <property type="molecule type" value="Genomic_DNA"/>
</dbReference>
<keyword evidence="4" id="KW-0378">Hydrolase</keyword>
<dbReference type="Pfam" id="PF01425">
    <property type="entry name" value="Amidase"/>
    <property type="match status" value="1"/>
</dbReference>
<evidence type="ECO:0000256" key="5">
    <source>
        <dbReference type="PIRSR" id="PIRSR001221-1"/>
    </source>
</evidence>
<dbReference type="PROSITE" id="PS00571">
    <property type="entry name" value="AMIDASES"/>
    <property type="match status" value="1"/>
</dbReference>
<dbReference type="Gene3D" id="3.90.1300.10">
    <property type="entry name" value="Amidase signature (AS) domain"/>
    <property type="match status" value="1"/>
</dbReference>
<dbReference type="AlphaFoldDB" id="A0A814NKL5"/>
<feature type="binding site" evidence="6">
    <location>
        <position position="204"/>
    </location>
    <ligand>
        <name>substrate</name>
    </ligand>
</feature>
<dbReference type="OrthoDB" id="6428749at2759"/>
<organism evidence="8 11">
    <name type="scientific">Adineta ricciae</name>
    <name type="common">Rotifer</name>
    <dbReference type="NCBI Taxonomy" id="249248"/>
    <lineage>
        <taxon>Eukaryota</taxon>
        <taxon>Metazoa</taxon>
        <taxon>Spiralia</taxon>
        <taxon>Gnathifera</taxon>
        <taxon>Rotifera</taxon>
        <taxon>Eurotatoria</taxon>
        <taxon>Bdelloidea</taxon>
        <taxon>Adinetida</taxon>
        <taxon>Adinetidae</taxon>
        <taxon>Adineta</taxon>
    </lineage>
</organism>
<feature type="active site" description="Acyl-ester intermediate" evidence="5">
    <location>
        <position position="228"/>
    </location>
</feature>
<feature type="domain" description="Amidase" evidence="7">
    <location>
        <begin position="74"/>
        <end position="526"/>
    </location>
</feature>
<evidence type="ECO:0000256" key="3">
    <source>
        <dbReference type="ARBA" id="ARBA00012922"/>
    </source>
</evidence>
<reference evidence="8" key="1">
    <citation type="submission" date="2021-02" db="EMBL/GenBank/DDBJ databases">
        <authorList>
            <person name="Nowell W R."/>
        </authorList>
    </citation>
    <scope>NUCLEOTIDE SEQUENCE</scope>
</reference>
<comment type="catalytic activity">
    <reaction evidence="1">
        <text>a monocarboxylic acid amide + H2O = a monocarboxylate + NH4(+)</text>
        <dbReference type="Rhea" id="RHEA:12020"/>
        <dbReference type="ChEBI" id="CHEBI:15377"/>
        <dbReference type="ChEBI" id="CHEBI:28938"/>
        <dbReference type="ChEBI" id="CHEBI:35757"/>
        <dbReference type="ChEBI" id="CHEBI:83628"/>
        <dbReference type="EC" id="3.5.1.4"/>
    </reaction>
</comment>
<feature type="binding site" evidence="6">
    <location>
        <position position="178"/>
    </location>
    <ligand>
        <name>substrate</name>
    </ligand>
</feature>
<evidence type="ECO:0000313" key="8">
    <source>
        <dbReference type="EMBL" id="CAF1091766.1"/>
    </source>
</evidence>
<dbReference type="InterPro" id="IPR023631">
    <property type="entry name" value="Amidase_dom"/>
</dbReference>
<evidence type="ECO:0000313" key="11">
    <source>
        <dbReference type="Proteomes" id="UP000663852"/>
    </source>
</evidence>
<dbReference type="Proteomes" id="UP000663828">
    <property type="component" value="Unassembled WGS sequence"/>
</dbReference>
<evidence type="ECO:0000256" key="4">
    <source>
        <dbReference type="ARBA" id="ARBA00022801"/>
    </source>
</evidence>
<dbReference type="PANTHER" id="PTHR46072">
    <property type="entry name" value="AMIDASE-RELATED-RELATED"/>
    <property type="match status" value="1"/>
</dbReference>
<evidence type="ECO:0000256" key="1">
    <source>
        <dbReference type="ARBA" id="ARBA00001311"/>
    </source>
</evidence>
<dbReference type="SUPFAM" id="SSF75304">
    <property type="entry name" value="Amidase signature (AS) enzymes"/>
    <property type="match status" value="1"/>
</dbReference>
<accession>A0A814NKL5</accession>
<comment type="similarity">
    <text evidence="2">Belongs to the amidase family.</text>
</comment>
<feature type="active site" description="Charge relay system" evidence="5">
    <location>
        <position position="129"/>
    </location>
</feature>
<evidence type="ECO:0000256" key="2">
    <source>
        <dbReference type="ARBA" id="ARBA00009199"/>
    </source>
</evidence>
<feature type="active site" description="Charge relay system" evidence="5">
    <location>
        <position position="204"/>
    </location>
</feature>
<evidence type="ECO:0000313" key="10">
    <source>
        <dbReference type="Proteomes" id="UP000663828"/>
    </source>
</evidence>
<keyword evidence="10" id="KW-1185">Reference proteome</keyword>
<sequence length="540" mass="60574">MPSTIQQIRQFRNESIPKDSLLGELMPDACVLNVSHIPSQCGLLSDDELNITENYTATQLVRAIAQGQLTSEQVIKAYLKRASIAHQLTNCATEFLGEEAIARAKYLDEEFRRRGKVIGPIHGLPISAKDLVAMKGRQTSAGWIKWLDRIAEDDALILKILYNAGAVFYVRTNQPQSLMHLECSNPVYGTTLNPYNRNLSSGGSSGGEGALISMKGSLLGIGTDIGGSIRSPANSNGIYGFKPTTYRLPLKGVIAEQAGRESIIAAIGPLARTREDMILFVKTILDSEPWLRDPSLVPIPWRSITLDSRNFTVAVMWDDNVVHPHPPISRALRETVEKLRKSGIRVIAWEPVDHQKSWDLISALYYCNGAEEERTAMKDGNETALPLTEWILNQPDVTKRSWMEMNELVSNRENYRTQYAQIWNERETSLHCSIDCLLTPAAPSAASLHGTSKWWGYTSVWNLLDYPAVIFPVTTVDPEKDQVELDYQARNTLDEENYRLYSSPTVYINAPICLQLVSRRYSDEKLMKCLEIVEQAMGRN</sequence>
<evidence type="ECO:0000313" key="9">
    <source>
        <dbReference type="EMBL" id="CAF1308208.1"/>
    </source>
</evidence>
<dbReference type="PANTHER" id="PTHR46072:SF4">
    <property type="entry name" value="AMIDASE C550.07-RELATED"/>
    <property type="match status" value="1"/>
</dbReference>
<dbReference type="EC" id="3.5.1.4" evidence="3"/>
<dbReference type="PIRSF" id="PIRSF001221">
    <property type="entry name" value="Amidase_fungi"/>
    <property type="match status" value="1"/>
</dbReference>
<protein>
    <recommendedName>
        <fullName evidence="3">amidase</fullName>
        <ecNumber evidence="3">3.5.1.4</ecNumber>
    </recommendedName>
</protein>
<name>A0A814NKL5_ADIRI</name>
<dbReference type="GO" id="GO:0004040">
    <property type="term" value="F:amidase activity"/>
    <property type="evidence" value="ECO:0007669"/>
    <property type="project" value="UniProtKB-EC"/>
</dbReference>
<evidence type="ECO:0000256" key="6">
    <source>
        <dbReference type="PIRSR" id="PIRSR001221-2"/>
    </source>
</evidence>
<dbReference type="InterPro" id="IPR020556">
    <property type="entry name" value="Amidase_CS"/>
</dbReference>
<dbReference type="EMBL" id="CAJNOR010002537">
    <property type="protein sequence ID" value="CAF1308208.1"/>
    <property type="molecule type" value="Genomic_DNA"/>
</dbReference>